<gene>
    <name evidence="3" type="ORF">LHYA1_G003632</name>
</gene>
<keyword evidence="4" id="KW-1185">Reference proteome</keyword>
<evidence type="ECO:0000256" key="1">
    <source>
        <dbReference type="SAM" id="MobiDB-lite"/>
    </source>
</evidence>
<dbReference type="OrthoDB" id="5792673at2759"/>
<dbReference type="InterPro" id="IPR046341">
    <property type="entry name" value="SET_dom_sf"/>
</dbReference>
<evidence type="ECO:0000313" key="4">
    <source>
        <dbReference type="Proteomes" id="UP000431533"/>
    </source>
</evidence>
<dbReference type="AlphaFoldDB" id="A0A8H8R3U0"/>
<reference evidence="3 4" key="1">
    <citation type="submission" date="2018-05" db="EMBL/GenBank/DDBJ databases">
        <title>Genome sequencing and assembly of the regulated plant pathogen Lachnellula willkommii and related sister species for the development of diagnostic species identification markers.</title>
        <authorList>
            <person name="Giroux E."/>
            <person name="Bilodeau G."/>
        </authorList>
    </citation>
    <scope>NUCLEOTIDE SEQUENCE [LARGE SCALE GENOMIC DNA]</scope>
    <source>
        <strain evidence="3 4">CBS 185.66</strain>
    </source>
</reference>
<sequence>MPKNWPPEILYLTAPAYSKTLSSHHLTSLKSPPKDLLLLPIPPSTPRGPSPLVKITPITTPSHPACGQNGLFAASDLKPGQFILQYLGIIHASPNPNSTTDSEEVRRDHDPHADSDYDLSLDRELGIGIDAHGMGNEARFINDYRGVAEKANAEFRECWDGRTGEKGMGVWVLGEGKKASGKGKGVRKGQEILVSYGRGFWGARKDVEEEGG</sequence>
<name>A0A8H8R3U0_9HELO</name>
<dbReference type="Pfam" id="PF00856">
    <property type="entry name" value="SET"/>
    <property type="match status" value="1"/>
</dbReference>
<evidence type="ECO:0000259" key="2">
    <source>
        <dbReference type="PROSITE" id="PS50280"/>
    </source>
</evidence>
<comment type="caution">
    <text evidence="3">The sequence shown here is derived from an EMBL/GenBank/DDBJ whole genome shotgun (WGS) entry which is preliminary data.</text>
</comment>
<dbReference type="EMBL" id="QGMH01000047">
    <property type="protein sequence ID" value="TVY27541.1"/>
    <property type="molecule type" value="Genomic_DNA"/>
</dbReference>
<dbReference type="InterPro" id="IPR001214">
    <property type="entry name" value="SET_dom"/>
</dbReference>
<dbReference type="Proteomes" id="UP000431533">
    <property type="component" value="Unassembled WGS sequence"/>
</dbReference>
<dbReference type="RefSeq" id="XP_031006329.1">
    <property type="nucleotide sequence ID" value="XM_031148601.1"/>
</dbReference>
<dbReference type="GeneID" id="41983830"/>
<dbReference type="SUPFAM" id="SSF82199">
    <property type="entry name" value="SET domain"/>
    <property type="match status" value="1"/>
</dbReference>
<feature type="compositionally biased region" description="Basic and acidic residues" evidence="1">
    <location>
        <begin position="103"/>
        <end position="117"/>
    </location>
</feature>
<protein>
    <recommendedName>
        <fullName evidence="2">SET domain-containing protein</fullName>
    </recommendedName>
</protein>
<organism evidence="3 4">
    <name type="scientific">Lachnellula hyalina</name>
    <dbReference type="NCBI Taxonomy" id="1316788"/>
    <lineage>
        <taxon>Eukaryota</taxon>
        <taxon>Fungi</taxon>
        <taxon>Dikarya</taxon>
        <taxon>Ascomycota</taxon>
        <taxon>Pezizomycotina</taxon>
        <taxon>Leotiomycetes</taxon>
        <taxon>Helotiales</taxon>
        <taxon>Lachnaceae</taxon>
        <taxon>Lachnellula</taxon>
    </lineage>
</organism>
<dbReference type="Gene3D" id="2.170.270.10">
    <property type="entry name" value="SET domain"/>
    <property type="match status" value="1"/>
</dbReference>
<dbReference type="PROSITE" id="PS50280">
    <property type="entry name" value="SET"/>
    <property type="match status" value="1"/>
</dbReference>
<evidence type="ECO:0000313" key="3">
    <source>
        <dbReference type="EMBL" id="TVY27541.1"/>
    </source>
</evidence>
<feature type="region of interest" description="Disordered" evidence="1">
    <location>
        <begin position="93"/>
        <end position="117"/>
    </location>
</feature>
<proteinExistence type="predicted"/>
<accession>A0A8H8R3U0</accession>
<feature type="domain" description="SET" evidence="2">
    <location>
        <begin position="51"/>
        <end position="197"/>
    </location>
</feature>